<dbReference type="Proteomes" id="UP000515955">
    <property type="component" value="Chromosome"/>
</dbReference>
<evidence type="ECO:0000313" key="2">
    <source>
        <dbReference type="EMBL" id="QNN65347.1"/>
    </source>
</evidence>
<name>A0A7G9SBX2_9SPHN</name>
<dbReference type="EMBL" id="CP060717">
    <property type="protein sequence ID" value="QNN65347.1"/>
    <property type="molecule type" value="Genomic_DNA"/>
</dbReference>
<protein>
    <submittedName>
        <fullName evidence="2">Uncharacterized protein</fullName>
    </submittedName>
</protein>
<dbReference type="AlphaFoldDB" id="A0A7G9SBX2"/>
<gene>
    <name evidence="2" type="ORF">H9L12_01540</name>
</gene>
<dbReference type="KEGG" id="srhi:H9L12_01540"/>
<proteinExistence type="predicted"/>
<keyword evidence="3" id="KW-1185">Reference proteome</keyword>
<evidence type="ECO:0000313" key="3">
    <source>
        <dbReference type="Proteomes" id="UP000515955"/>
    </source>
</evidence>
<reference evidence="2 3" key="1">
    <citation type="submission" date="2020-08" db="EMBL/GenBank/DDBJ databases">
        <title>Genome sequence of Sphingomonas rhizophila KACC 19189T.</title>
        <authorList>
            <person name="Hyun D.-W."/>
            <person name="Bae J.-W."/>
        </authorList>
    </citation>
    <scope>NUCLEOTIDE SEQUENCE [LARGE SCALE GENOMIC DNA]</scope>
    <source>
        <strain evidence="2 3">KACC 19189</strain>
    </source>
</reference>
<evidence type="ECO:0000256" key="1">
    <source>
        <dbReference type="SAM" id="MobiDB-lite"/>
    </source>
</evidence>
<feature type="compositionally biased region" description="Basic and acidic residues" evidence="1">
    <location>
        <begin position="66"/>
        <end position="77"/>
    </location>
</feature>
<dbReference type="RefSeq" id="WP_187542339.1">
    <property type="nucleotide sequence ID" value="NZ_CP060717.1"/>
</dbReference>
<sequence length="90" mass="9743">MYRNSLNSRDRAVTIGLVLAVHAGLALALLNLSGTVDIIPRQPDLEIFDITADPPPPEPVVDLVQNDEKEKPKKEEGAASAKNIESKATR</sequence>
<organism evidence="2 3">
    <name type="scientific">Sphingomonas rhizophila</name>
    <dbReference type="NCBI Taxonomy" id="2071607"/>
    <lineage>
        <taxon>Bacteria</taxon>
        <taxon>Pseudomonadati</taxon>
        <taxon>Pseudomonadota</taxon>
        <taxon>Alphaproteobacteria</taxon>
        <taxon>Sphingomonadales</taxon>
        <taxon>Sphingomonadaceae</taxon>
        <taxon>Sphingomonas</taxon>
    </lineage>
</organism>
<accession>A0A7G9SBX2</accession>
<feature type="region of interest" description="Disordered" evidence="1">
    <location>
        <begin position="51"/>
        <end position="90"/>
    </location>
</feature>